<dbReference type="Proteomes" id="UP000034452">
    <property type="component" value="Unassembled WGS sequence"/>
</dbReference>
<keyword evidence="1" id="KW-1133">Transmembrane helix</keyword>
<reference evidence="3 4" key="1">
    <citation type="journal article" date="2015" name="Nature">
        <title>rRNA introns, odd ribosomes, and small enigmatic genomes across a large radiation of phyla.</title>
        <authorList>
            <person name="Brown C.T."/>
            <person name="Hug L.A."/>
            <person name="Thomas B.C."/>
            <person name="Sharon I."/>
            <person name="Castelle C.J."/>
            <person name="Singh A."/>
            <person name="Wilkins M.J."/>
            <person name="Williams K.H."/>
            <person name="Banfield J.F."/>
        </authorList>
    </citation>
    <scope>NUCLEOTIDE SEQUENCE [LARGE SCALE GENOMIC DNA]</scope>
</reference>
<sequence length="266" mass="29218">MKSFRITFVRVLVVSAGLILALSAIFAQEVVNAQVDTADAGAIKVAPGELLPISVKLSNFGGGRRVDVLVEYSIFSGAGEKIYSSNETVAVETTNNFIKTIQIPFGVAGGVYMAKTFVIYDGQLVPATTQFSFTIERKILGLFRDDFFLYGGITLLSGILMFALGHALIKRRRGRSTPLDYSDIPRDKRIFYEILSDTIMQMRERVGDDALLIAANIDGLKIDKETGKVHNISENPSKIIATLVSGYEKILGKKVSFSLRRENPNL</sequence>
<evidence type="ECO:0000256" key="1">
    <source>
        <dbReference type="SAM" id="Phobius"/>
    </source>
</evidence>
<gene>
    <name evidence="3" type="ORF">UU13_C0002G0031</name>
</gene>
<proteinExistence type="predicted"/>
<name>A0A0G0T7G4_9BACT</name>
<evidence type="ECO:0000313" key="4">
    <source>
        <dbReference type="Proteomes" id="UP000034452"/>
    </source>
</evidence>
<accession>A0A0G0T7G4</accession>
<keyword evidence="1" id="KW-0472">Membrane</keyword>
<evidence type="ECO:0000256" key="2">
    <source>
        <dbReference type="SAM" id="SignalP"/>
    </source>
</evidence>
<feature type="chain" id="PRO_5002534489" evidence="2">
    <location>
        <begin position="28"/>
        <end position="266"/>
    </location>
</feature>
<keyword evidence="2" id="KW-0732">Signal</keyword>
<comment type="caution">
    <text evidence="3">The sequence shown here is derived from an EMBL/GenBank/DDBJ whole genome shotgun (WGS) entry which is preliminary data.</text>
</comment>
<feature type="transmembrane region" description="Helical" evidence="1">
    <location>
        <begin position="147"/>
        <end position="169"/>
    </location>
</feature>
<dbReference type="EMBL" id="LBZL01000002">
    <property type="protein sequence ID" value="KKR70686.1"/>
    <property type="molecule type" value="Genomic_DNA"/>
</dbReference>
<evidence type="ECO:0000313" key="3">
    <source>
        <dbReference type="EMBL" id="KKR70686.1"/>
    </source>
</evidence>
<feature type="signal peptide" evidence="2">
    <location>
        <begin position="1"/>
        <end position="27"/>
    </location>
</feature>
<protein>
    <submittedName>
        <fullName evidence="3">Uncharacterized protein</fullName>
    </submittedName>
</protein>
<keyword evidence="1" id="KW-0812">Transmembrane</keyword>
<dbReference type="AlphaFoldDB" id="A0A0G0T7G4"/>
<organism evidence="3 4">
    <name type="scientific">Candidatus Nomurabacteria bacterium GW2011_GWB1_40_7</name>
    <dbReference type="NCBI Taxonomy" id="1618744"/>
    <lineage>
        <taxon>Bacteria</taxon>
        <taxon>Candidatus Nomuraibacteriota</taxon>
    </lineage>
</organism>